<dbReference type="InterPro" id="IPR007345">
    <property type="entry name" value="Polysacch_pyruvyl_Trfase"/>
</dbReference>
<dbReference type="RefSeq" id="WP_084247557.1">
    <property type="nucleotide sequence ID" value="NZ_CP136137.1"/>
</dbReference>
<name>A0ABZ2TZ13_9ACTN</name>
<feature type="domain" description="Polysaccharide pyruvyl transferase" evidence="1">
    <location>
        <begin position="38"/>
        <end position="229"/>
    </location>
</feature>
<proteinExistence type="predicted"/>
<evidence type="ECO:0000259" key="1">
    <source>
        <dbReference type="Pfam" id="PF04230"/>
    </source>
</evidence>
<evidence type="ECO:0000313" key="3">
    <source>
        <dbReference type="Proteomes" id="UP001479933"/>
    </source>
</evidence>
<protein>
    <submittedName>
        <fullName evidence="2">Polysaccharide pyruvyl transferase family protein</fullName>
    </submittedName>
</protein>
<accession>A0ABZ2TZ13</accession>
<dbReference type="EMBL" id="CP136137">
    <property type="protein sequence ID" value="WYY06694.1"/>
    <property type="molecule type" value="Genomic_DNA"/>
</dbReference>
<dbReference type="Proteomes" id="UP001479933">
    <property type="component" value="Chromosome"/>
</dbReference>
<organism evidence="2 3">
    <name type="scientific">Gordonia hydrophobica</name>
    <dbReference type="NCBI Taxonomy" id="40516"/>
    <lineage>
        <taxon>Bacteria</taxon>
        <taxon>Bacillati</taxon>
        <taxon>Actinomycetota</taxon>
        <taxon>Actinomycetes</taxon>
        <taxon>Mycobacteriales</taxon>
        <taxon>Gordoniaceae</taxon>
        <taxon>Gordonia</taxon>
    </lineage>
</organism>
<keyword evidence="3" id="KW-1185">Reference proteome</keyword>
<dbReference type="GO" id="GO:0016740">
    <property type="term" value="F:transferase activity"/>
    <property type="evidence" value="ECO:0007669"/>
    <property type="project" value="UniProtKB-KW"/>
</dbReference>
<keyword evidence="2" id="KW-0808">Transferase</keyword>
<sequence length="418" mass="44540">MKTALPSRSDLFSLSRRARRALDGREVIYLVTSAGFPNFGDELIVEAWLRHLALRRPFARVVVDSPRPGQASLLLRHANRNAVFVDTIWSLSLFASSDEAGPDVDRAAPWVWVADVTSRLGGAPRDAEGVELLLRAGTVHIVGGGYLNNVWSHHVSLVAAVAAVSRATGARAIATGAGLTPGFTGPALDRFRADAAQFEVFDVRDRASGDVLGDAPRTSFTGDDAWLSPRLTIDAPGARTPNDRVVLCAQSDLTDDFAWGGDTGTAALTAFLTATLDAWEVSGSDITVVECIPGHDNTIPHLMGDRLDGAARIPFLSAWRSGIPFGTGAAWLTTRFHPHLLAAAAGDSGVAVIAKPDYYATKHRSLTESGSAWTVVAGDDPIPARPTSRGFSPADAKQNRARKRVLAAGLYPRRVGLR</sequence>
<dbReference type="Pfam" id="PF04230">
    <property type="entry name" value="PS_pyruv_trans"/>
    <property type="match status" value="1"/>
</dbReference>
<evidence type="ECO:0000313" key="2">
    <source>
        <dbReference type="EMBL" id="WYY06694.1"/>
    </source>
</evidence>
<gene>
    <name evidence="2" type="ORF">RVF87_16780</name>
</gene>
<reference evidence="2 3" key="1">
    <citation type="journal article" date="2023" name="Virus Evol.">
        <title>Computational host range prediction-The good, the bad, and the ugly.</title>
        <authorList>
            <person name="Howell A.A."/>
            <person name="Versoza C.J."/>
            <person name="Pfeifer S.P."/>
        </authorList>
    </citation>
    <scope>NUCLEOTIDE SEQUENCE [LARGE SCALE GENOMIC DNA]</scope>
    <source>
        <strain evidence="2 3">1610/1b</strain>
    </source>
</reference>